<dbReference type="Pfam" id="PF20283">
    <property type="entry name" value="CTD7"/>
    <property type="match status" value="1"/>
</dbReference>
<dbReference type="OrthoDB" id="2786695at2"/>
<evidence type="ECO:0000313" key="2">
    <source>
        <dbReference type="EMBL" id="THD05838.1"/>
    </source>
</evidence>
<feature type="domain" description="ABC-three component systems C-terminal" evidence="1">
    <location>
        <begin position="269"/>
        <end position="392"/>
    </location>
</feature>
<comment type="caution">
    <text evidence="2">The sequence shown here is derived from an EMBL/GenBank/DDBJ whole genome shotgun (WGS) entry which is preliminary data.</text>
</comment>
<evidence type="ECO:0000259" key="1">
    <source>
        <dbReference type="Pfam" id="PF20283"/>
    </source>
</evidence>
<proteinExistence type="predicted"/>
<accession>A0A4S3KC97</accession>
<organism evidence="2 3">
    <name type="scientific">Rhodanobacter lindaniclasticus</name>
    <dbReference type="NCBI Taxonomy" id="75310"/>
    <lineage>
        <taxon>Bacteria</taxon>
        <taxon>Pseudomonadati</taxon>
        <taxon>Pseudomonadota</taxon>
        <taxon>Gammaproteobacteria</taxon>
        <taxon>Lysobacterales</taxon>
        <taxon>Rhodanobacteraceae</taxon>
        <taxon>Rhodanobacter</taxon>
    </lineage>
</organism>
<protein>
    <recommendedName>
        <fullName evidence="1">ABC-three component systems C-terminal domain-containing protein</fullName>
    </recommendedName>
</protein>
<gene>
    <name evidence="2" type="ORF">B1991_15730</name>
</gene>
<dbReference type="RefSeq" id="WP_136259636.1">
    <property type="nucleotide sequence ID" value="NZ_MWIO01000056.1"/>
</dbReference>
<dbReference type="Proteomes" id="UP000306317">
    <property type="component" value="Unassembled WGS sequence"/>
</dbReference>
<dbReference type="EMBL" id="MWIO01000056">
    <property type="protein sequence ID" value="THD05838.1"/>
    <property type="molecule type" value="Genomic_DNA"/>
</dbReference>
<name>A0A4S3KC97_9GAMM</name>
<dbReference type="AlphaFoldDB" id="A0A4S3KC97"/>
<evidence type="ECO:0000313" key="3">
    <source>
        <dbReference type="Proteomes" id="UP000306317"/>
    </source>
</evidence>
<keyword evidence="3" id="KW-1185">Reference proteome</keyword>
<reference evidence="2 3" key="1">
    <citation type="submission" date="2017-02" db="EMBL/GenBank/DDBJ databases">
        <title>Whole genome sequencing of Rhodanobacter lindaniclasticus DSM 17932.</title>
        <authorList>
            <person name="Kumar S."/>
            <person name="Patil P."/>
            <person name="Patil P.B."/>
        </authorList>
    </citation>
    <scope>NUCLEOTIDE SEQUENCE [LARGE SCALE GENOMIC DNA]</scope>
    <source>
        <strain evidence="2 3">DSM 17932</strain>
    </source>
</reference>
<dbReference type="InterPro" id="IPR046913">
    <property type="entry name" value="ABC-3C_CTD7"/>
</dbReference>
<sequence>MTSSNAGGSTAFGAGDSALGYLYQIRVALLTSLRRIDPGSDADFSIYLETLDDVVFESIGTPLELFQLKHHINSQANLTDASPDIWKSLRIWIEGRASGDIAPDDRLILITTHAVAEGSIASRLLAVSRDEVCAVTVMQATAQTSTNAINKPAYELFLALSKQEQAALVSSIVIAPSSSNIEQVGQDIRHEIRLTVKRDHIDSFLSRLEGWWFTASLKHLIGGSKVPINSGDLQAQMDDIREQLVSALPVDNDILEHMVDMTSYENEIFVHQARLVGVNDRRVLAAVRDYYRAFEQRSRWVRENLVMVGDIERYELTLCEEWDLTFNRALDDLGQEEAEAAQGQMAKMIYQWVETSCYPIQKNVDNPSISRGSLHMLANDLRVGWHPQFMSRLQHLLGSRMQTL</sequence>